<sequence>IQESEYPKSEHSHFIIKTHLEDSNNNSKGKVEEEAAALEGALVAEVVGDNNSNMDSSSNKAVEEGVVEVAVGEGELVHNSKEGKL</sequence>
<proteinExistence type="predicted"/>
<keyword evidence="1" id="KW-1185">Reference proteome</keyword>
<protein>
    <submittedName>
        <fullName evidence="2">Uncharacterized protein</fullName>
    </submittedName>
</protein>
<dbReference type="AlphaFoldDB" id="A0A914LTQ1"/>
<accession>A0A914LTQ1</accession>
<organism evidence="1 2">
    <name type="scientific">Meloidogyne incognita</name>
    <name type="common">Southern root-knot nematode worm</name>
    <name type="synonym">Oxyuris incognita</name>
    <dbReference type="NCBI Taxonomy" id="6306"/>
    <lineage>
        <taxon>Eukaryota</taxon>
        <taxon>Metazoa</taxon>
        <taxon>Ecdysozoa</taxon>
        <taxon>Nematoda</taxon>
        <taxon>Chromadorea</taxon>
        <taxon>Rhabditida</taxon>
        <taxon>Tylenchina</taxon>
        <taxon>Tylenchomorpha</taxon>
        <taxon>Tylenchoidea</taxon>
        <taxon>Meloidogynidae</taxon>
        <taxon>Meloidogyninae</taxon>
        <taxon>Meloidogyne</taxon>
        <taxon>Meloidogyne incognita group</taxon>
    </lineage>
</organism>
<name>A0A914LTQ1_MELIC</name>
<dbReference type="Proteomes" id="UP000887563">
    <property type="component" value="Unplaced"/>
</dbReference>
<evidence type="ECO:0000313" key="1">
    <source>
        <dbReference type="Proteomes" id="UP000887563"/>
    </source>
</evidence>
<dbReference type="WBParaSite" id="Minc3s00789g17385">
    <property type="protein sequence ID" value="Minc3s00789g17385"/>
    <property type="gene ID" value="Minc3s00789g17385"/>
</dbReference>
<evidence type="ECO:0000313" key="2">
    <source>
        <dbReference type="WBParaSite" id="Minc3s00789g17385"/>
    </source>
</evidence>
<reference evidence="2" key="1">
    <citation type="submission" date="2022-11" db="UniProtKB">
        <authorList>
            <consortium name="WormBaseParasite"/>
        </authorList>
    </citation>
    <scope>IDENTIFICATION</scope>
</reference>